<feature type="transmembrane region" description="Helical" evidence="12">
    <location>
        <begin position="174"/>
        <end position="196"/>
    </location>
</feature>
<feature type="transmembrane region" description="Helical" evidence="12">
    <location>
        <begin position="12"/>
        <end position="31"/>
    </location>
</feature>
<feature type="domain" description="Histidine kinase" evidence="13">
    <location>
        <begin position="265"/>
        <end position="460"/>
    </location>
</feature>
<name>A0ABS1EKP0_9CLOT</name>
<keyword evidence="6 12" id="KW-0812">Transmembrane</keyword>
<accession>A0ABS1EKP0</accession>
<dbReference type="Gene3D" id="1.10.287.130">
    <property type="match status" value="1"/>
</dbReference>
<evidence type="ECO:0000256" key="6">
    <source>
        <dbReference type="ARBA" id="ARBA00022692"/>
    </source>
</evidence>
<dbReference type="InterPro" id="IPR050398">
    <property type="entry name" value="HssS/ArlS-like"/>
</dbReference>
<evidence type="ECO:0000256" key="11">
    <source>
        <dbReference type="SAM" id="Coils"/>
    </source>
</evidence>
<dbReference type="InterPro" id="IPR036097">
    <property type="entry name" value="HisK_dim/P_sf"/>
</dbReference>
<keyword evidence="10 12" id="KW-0472">Membrane</keyword>
<dbReference type="SUPFAM" id="SSF47384">
    <property type="entry name" value="Homodimeric domain of signal transducing histidine kinase"/>
    <property type="match status" value="1"/>
</dbReference>
<dbReference type="CDD" id="cd00082">
    <property type="entry name" value="HisKA"/>
    <property type="match status" value="1"/>
</dbReference>
<dbReference type="SUPFAM" id="SSF55874">
    <property type="entry name" value="ATPase domain of HSP90 chaperone/DNA topoisomerase II/histidine kinase"/>
    <property type="match status" value="1"/>
</dbReference>
<dbReference type="Gene3D" id="3.30.565.10">
    <property type="entry name" value="Histidine kinase-like ATPase, C-terminal domain"/>
    <property type="match status" value="1"/>
</dbReference>
<keyword evidence="4" id="KW-0597">Phosphoprotein</keyword>
<evidence type="ECO:0000256" key="2">
    <source>
        <dbReference type="ARBA" id="ARBA00004141"/>
    </source>
</evidence>
<keyword evidence="11" id="KW-0175">Coiled coil</keyword>
<dbReference type="SMART" id="SM00388">
    <property type="entry name" value="HisKA"/>
    <property type="match status" value="1"/>
</dbReference>
<dbReference type="SUPFAM" id="SSF158472">
    <property type="entry name" value="HAMP domain-like"/>
    <property type="match status" value="1"/>
</dbReference>
<dbReference type="RefSeq" id="WP_200266584.1">
    <property type="nucleotide sequence ID" value="NZ_JAENHN010000010.1"/>
</dbReference>
<dbReference type="PANTHER" id="PTHR45528:SF10">
    <property type="entry name" value="METHYL-ACCEPTING CHEMOTAXIS PROTEIN"/>
    <property type="match status" value="1"/>
</dbReference>
<feature type="coiled-coil region" evidence="11">
    <location>
        <begin position="93"/>
        <end position="127"/>
    </location>
</feature>
<evidence type="ECO:0000256" key="1">
    <source>
        <dbReference type="ARBA" id="ARBA00000085"/>
    </source>
</evidence>
<protein>
    <recommendedName>
        <fullName evidence="3">histidine kinase</fullName>
        <ecNumber evidence="3">2.7.13.3</ecNumber>
    </recommendedName>
</protein>
<proteinExistence type="predicted"/>
<dbReference type="Pfam" id="PF00512">
    <property type="entry name" value="HisKA"/>
    <property type="match status" value="1"/>
</dbReference>
<dbReference type="EMBL" id="JAENHN010000010">
    <property type="protein sequence ID" value="MBK1809919.1"/>
    <property type="molecule type" value="Genomic_DNA"/>
</dbReference>
<dbReference type="GO" id="GO:0016301">
    <property type="term" value="F:kinase activity"/>
    <property type="evidence" value="ECO:0007669"/>
    <property type="project" value="UniProtKB-KW"/>
</dbReference>
<evidence type="ECO:0000256" key="10">
    <source>
        <dbReference type="ARBA" id="ARBA00023136"/>
    </source>
</evidence>
<dbReference type="PANTHER" id="PTHR45528">
    <property type="entry name" value="SENSOR HISTIDINE KINASE CPXA"/>
    <property type="match status" value="1"/>
</dbReference>
<evidence type="ECO:0000256" key="8">
    <source>
        <dbReference type="ARBA" id="ARBA00022989"/>
    </source>
</evidence>
<dbReference type="Pfam" id="PF00672">
    <property type="entry name" value="HAMP"/>
    <property type="match status" value="1"/>
</dbReference>
<dbReference type="Gene3D" id="6.10.340.10">
    <property type="match status" value="1"/>
</dbReference>
<keyword evidence="9" id="KW-0902">Two-component regulatory system</keyword>
<evidence type="ECO:0000256" key="12">
    <source>
        <dbReference type="SAM" id="Phobius"/>
    </source>
</evidence>
<dbReference type="EC" id="2.7.13.3" evidence="3"/>
<keyword evidence="7 15" id="KW-0418">Kinase</keyword>
<dbReference type="InterPro" id="IPR036890">
    <property type="entry name" value="HATPase_C_sf"/>
</dbReference>
<comment type="subcellular location">
    <subcellularLocation>
        <location evidence="2">Membrane</location>
        <topology evidence="2">Multi-pass membrane protein</topology>
    </subcellularLocation>
</comment>
<dbReference type="Proteomes" id="UP000596739">
    <property type="component" value="Unassembled WGS sequence"/>
</dbReference>
<keyword evidence="8 12" id="KW-1133">Transmembrane helix</keyword>
<evidence type="ECO:0000256" key="3">
    <source>
        <dbReference type="ARBA" id="ARBA00012438"/>
    </source>
</evidence>
<gene>
    <name evidence="15" type="ORF">JHL18_04595</name>
</gene>
<comment type="caution">
    <text evidence="15">The sequence shown here is derived from an EMBL/GenBank/DDBJ whole genome shotgun (WGS) entry which is preliminary data.</text>
</comment>
<feature type="domain" description="HAMP" evidence="14">
    <location>
        <begin position="198"/>
        <end position="250"/>
    </location>
</feature>
<evidence type="ECO:0000313" key="16">
    <source>
        <dbReference type="Proteomes" id="UP000596739"/>
    </source>
</evidence>
<evidence type="ECO:0000256" key="5">
    <source>
        <dbReference type="ARBA" id="ARBA00022679"/>
    </source>
</evidence>
<evidence type="ECO:0000259" key="13">
    <source>
        <dbReference type="PROSITE" id="PS50109"/>
    </source>
</evidence>
<dbReference type="CDD" id="cd06225">
    <property type="entry name" value="HAMP"/>
    <property type="match status" value="1"/>
</dbReference>
<comment type="catalytic activity">
    <reaction evidence="1">
        <text>ATP + protein L-histidine = ADP + protein N-phospho-L-histidine.</text>
        <dbReference type="EC" id="2.7.13.3"/>
    </reaction>
</comment>
<dbReference type="InterPro" id="IPR003660">
    <property type="entry name" value="HAMP_dom"/>
</dbReference>
<sequence length="460" mass="52853">MKIKINSIKSKFLLSSIFIFFIATIFLNIYMSSLLEKSYSNKIKRDCDILYSSSRDYIYRYAKLQGIELDQTNIVYLAKNIAGGITSLNPTYIRILDKDLNGLCEVNKDLEREYIVFSDDLKAAQNNNATTTITKINNKYISSFSYGLYFNDKLVAIINFKSDYSYLFEEKNKIIFNLNIIMLFMFILFTIITFYLTTRITNPLYKLINIVERISKGSYDTEIKIESNDEVGILAEKFKVMQDNIKENLDTIKNLELYRRDFFNNVTHELKTPLTGIKLYAELLDQNYNDTDLVITAADRIKNESNRLYSLVENLLEVSKGKITEAQENLNEINIKPIAETIVYDMQLIASEKNIKIVHDISDTHVRAYTNHIVQLLINIIDNSIKYGLEGSNVYLSIFEKNGLCNINIKNSKNNKNFSTAHGNGIGLFIVDSIVTKLSGSLIIKNNLNTFEVNIKTPCL</sequence>
<organism evidence="15 16">
    <name type="scientific">Clostridium yunnanense</name>
    <dbReference type="NCBI Taxonomy" id="2800325"/>
    <lineage>
        <taxon>Bacteria</taxon>
        <taxon>Bacillati</taxon>
        <taxon>Bacillota</taxon>
        <taxon>Clostridia</taxon>
        <taxon>Eubacteriales</taxon>
        <taxon>Clostridiaceae</taxon>
        <taxon>Clostridium</taxon>
    </lineage>
</organism>
<dbReference type="PROSITE" id="PS50109">
    <property type="entry name" value="HIS_KIN"/>
    <property type="match status" value="1"/>
</dbReference>
<evidence type="ECO:0000313" key="15">
    <source>
        <dbReference type="EMBL" id="MBK1809919.1"/>
    </source>
</evidence>
<evidence type="ECO:0000256" key="7">
    <source>
        <dbReference type="ARBA" id="ARBA00022777"/>
    </source>
</evidence>
<dbReference type="InterPro" id="IPR005467">
    <property type="entry name" value="His_kinase_dom"/>
</dbReference>
<evidence type="ECO:0000256" key="9">
    <source>
        <dbReference type="ARBA" id="ARBA00023012"/>
    </source>
</evidence>
<dbReference type="PROSITE" id="PS50885">
    <property type="entry name" value="HAMP"/>
    <property type="match status" value="1"/>
</dbReference>
<keyword evidence="16" id="KW-1185">Reference proteome</keyword>
<evidence type="ECO:0000256" key="4">
    <source>
        <dbReference type="ARBA" id="ARBA00022553"/>
    </source>
</evidence>
<reference evidence="16" key="1">
    <citation type="submission" date="2021-01" db="EMBL/GenBank/DDBJ databases">
        <title>Genome public.</title>
        <authorList>
            <person name="Liu C."/>
            <person name="Sun Q."/>
        </authorList>
    </citation>
    <scope>NUCLEOTIDE SEQUENCE [LARGE SCALE GENOMIC DNA]</scope>
    <source>
        <strain evidence="16">YIM B02505</strain>
    </source>
</reference>
<dbReference type="SMART" id="SM00304">
    <property type="entry name" value="HAMP"/>
    <property type="match status" value="1"/>
</dbReference>
<evidence type="ECO:0000259" key="14">
    <source>
        <dbReference type="PROSITE" id="PS50885"/>
    </source>
</evidence>
<keyword evidence="5" id="KW-0808">Transferase</keyword>
<dbReference type="InterPro" id="IPR003661">
    <property type="entry name" value="HisK_dim/P_dom"/>
</dbReference>